<keyword evidence="2" id="KW-1185">Reference proteome</keyword>
<evidence type="ECO:0000313" key="2">
    <source>
        <dbReference type="Proteomes" id="UP001248536"/>
    </source>
</evidence>
<accession>A0ABU2F025</accession>
<organism evidence="1 2">
    <name type="scientific">Haloarcula argentinensis</name>
    <dbReference type="NCBI Taxonomy" id="43776"/>
    <lineage>
        <taxon>Archaea</taxon>
        <taxon>Methanobacteriati</taxon>
        <taxon>Methanobacteriota</taxon>
        <taxon>Stenosarchaea group</taxon>
        <taxon>Halobacteria</taxon>
        <taxon>Halobacteriales</taxon>
        <taxon>Haloarculaceae</taxon>
        <taxon>Haloarcula</taxon>
    </lineage>
</organism>
<gene>
    <name evidence="1" type="ORF">NC662_09015</name>
</gene>
<name>A0ABU2F025_HALAR</name>
<evidence type="ECO:0008006" key="3">
    <source>
        <dbReference type="Google" id="ProtNLM"/>
    </source>
</evidence>
<dbReference type="RefSeq" id="WP_160163370.1">
    <property type="nucleotide sequence ID" value="NZ_BAABDY010000004.1"/>
</dbReference>
<sequence>MVYWLALKLVPRDVWLVIVALVALQLSGAVDVMGPAIDLVSSWLPEPSLGWFW</sequence>
<evidence type="ECO:0000313" key="1">
    <source>
        <dbReference type="EMBL" id="MDS0253846.1"/>
    </source>
</evidence>
<comment type="caution">
    <text evidence="1">The sequence shown here is derived from an EMBL/GenBank/DDBJ whole genome shotgun (WGS) entry which is preliminary data.</text>
</comment>
<dbReference type="Proteomes" id="UP001248536">
    <property type="component" value="Unassembled WGS sequence"/>
</dbReference>
<reference evidence="1 2" key="1">
    <citation type="submission" date="2022-06" db="EMBL/GenBank/DDBJ databases">
        <title>Haloarcula sp. a new haloarchaeum isolate from saline soil.</title>
        <authorList>
            <person name="Strakova D."/>
            <person name="Galisteo C."/>
            <person name="Sanchez-Porro C."/>
            <person name="Ventosa A."/>
        </authorList>
    </citation>
    <scope>NUCLEOTIDE SEQUENCE [LARGE SCALE GENOMIC DNA]</scope>
    <source>
        <strain evidence="1 2">JCM 15760</strain>
    </source>
</reference>
<dbReference type="EMBL" id="JAMQCP010000002">
    <property type="protein sequence ID" value="MDS0253846.1"/>
    <property type="molecule type" value="Genomic_DNA"/>
</dbReference>
<protein>
    <recommendedName>
        <fullName evidence="3">MFS transporter</fullName>
    </recommendedName>
</protein>
<proteinExistence type="predicted"/>